<dbReference type="PANTHER" id="PTHR46015:SF1">
    <property type="entry name" value="HOMOCYSTEINE S-METHYLTRANSFERASE-LIKE ISOFORM 1"/>
    <property type="match status" value="1"/>
</dbReference>
<keyword evidence="1 6" id="KW-0489">Methyltransferase</keyword>
<dbReference type="Proteomes" id="UP001158576">
    <property type="component" value="Chromosome 1"/>
</dbReference>
<keyword evidence="2 6" id="KW-0808">Transferase</keyword>
<name>A0ABN7SWX0_OIKDI</name>
<proteinExistence type="predicted"/>
<dbReference type="Gene3D" id="3.20.20.330">
    <property type="entry name" value="Homocysteine-binding-like domain"/>
    <property type="match status" value="1"/>
</dbReference>
<dbReference type="Pfam" id="PF02574">
    <property type="entry name" value="S-methyl_trans"/>
    <property type="match status" value="1"/>
</dbReference>
<evidence type="ECO:0000313" key="8">
    <source>
        <dbReference type="EMBL" id="CAG5106931.1"/>
    </source>
</evidence>
<gene>
    <name evidence="8" type="ORF">OKIOD_LOCUS11830</name>
</gene>
<feature type="binding site" evidence="6">
    <location>
        <position position="89"/>
    </location>
    <ligand>
        <name>Zn(2+)</name>
        <dbReference type="ChEBI" id="CHEBI:29105"/>
    </ligand>
</feature>
<comment type="pathway">
    <text evidence="5">Amino-acid biosynthesis; L-methionine biosynthesis via de novo pathway.</text>
</comment>
<dbReference type="InterPro" id="IPR003726">
    <property type="entry name" value="HCY_dom"/>
</dbReference>
<protein>
    <submittedName>
        <fullName evidence="8">Oidioi.mRNA.OKI2018_I69.chr1.g3065.t1.cds</fullName>
    </submittedName>
</protein>
<keyword evidence="9" id="KW-1185">Reference proteome</keyword>
<evidence type="ECO:0000313" key="9">
    <source>
        <dbReference type="Proteomes" id="UP001158576"/>
    </source>
</evidence>
<dbReference type="InterPro" id="IPR051486">
    <property type="entry name" value="Hcy_S-methyltransferase"/>
</dbReference>
<evidence type="ECO:0000256" key="5">
    <source>
        <dbReference type="ARBA" id="ARBA00034478"/>
    </source>
</evidence>
<evidence type="ECO:0000256" key="3">
    <source>
        <dbReference type="ARBA" id="ARBA00022723"/>
    </source>
</evidence>
<evidence type="ECO:0000256" key="6">
    <source>
        <dbReference type="PROSITE-ProRule" id="PRU00333"/>
    </source>
</evidence>
<evidence type="ECO:0000256" key="1">
    <source>
        <dbReference type="ARBA" id="ARBA00022603"/>
    </source>
</evidence>
<feature type="binding site" evidence="6">
    <location>
        <position position="17"/>
    </location>
    <ligand>
        <name>Zn(2+)</name>
        <dbReference type="ChEBI" id="CHEBI:29105"/>
    </ligand>
</feature>
<reference evidence="8 9" key="1">
    <citation type="submission" date="2021-04" db="EMBL/GenBank/DDBJ databases">
        <authorList>
            <person name="Bliznina A."/>
        </authorList>
    </citation>
    <scope>NUCLEOTIDE SEQUENCE [LARGE SCALE GENOMIC DNA]</scope>
</reference>
<accession>A0ABN7SWX0</accession>
<dbReference type="EMBL" id="OU015566">
    <property type="protein sequence ID" value="CAG5106931.1"/>
    <property type="molecule type" value="Genomic_DNA"/>
</dbReference>
<evidence type="ECO:0000256" key="2">
    <source>
        <dbReference type="ARBA" id="ARBA00022679"/>
    </source>
</evidence>
<organism evidence="8 9">
    <name type="scientific">Oikopleura dioica</name>
    <name type="common">Tunicate</name>
    <dbReference type="NCBI Taxonomy" id="34765"/>
    <lineage>
        <taxon>Eukaryota</taxon>
        <taxon>Metazoa</taxon>
        <taxon>Chordata</taxon>
        <taxon>Tunicata</taxon>
        <taxon>Appendicularia</taxon>
        <taxon>Copelata</taxon>
        <taxon>Oikopleuridae</taxon>
        <taxon>Oikopleura</taxon>
    </lineage>
</organism>
<evidence type="ECO:0000259" key="7">
    <source>
        <dbReference type="PROSITE" id="PS50970"/>
    </source>
</evidence>
<comment type="cofactor">
    <cofactor evidence="6">
        <name>Zn(2+)</name>
        <dbReference type="ChEBI" id="CHEBI:29105"/>
    </cofactor>
</comment>
<dbReference type="PANTHER" id="PTHR46015">
    <property type="entry name" value="ZGC:172121"/>
    <property type="match status" value="1"/>
</dbReference>
<dbReference type="InterPro" id="IPR036589">
    <property type="entry name" value="HCY_dom_sf"/>
</dbReference>
<feature type="domain" description="Hcy-binding" evidence="7">
    <location>
        <begin position="1"/>
        <end position="103"/>
    </location>
</feature>
<feature type="binding site" evidence="6">
    <location>
        <position position="88"/>
    </location>
    <ligand>
        <name>Zn(2+)</name>
        <dbReference type="ChEBI" id="CHEBI:29105"/>
    </ligand>
</feature>
<keyword evidence="3 6" id="KW-0479">Metal-binding</keyword>
<keyword evidence="4 6" id="KW-0862">Zinc</keyword>
<evidence type="ECO:0000256" key="4">
    <source>
        <dbReference type="ARBA" id="ARBA00022833"/>
    </source>
</evidence>
<dbReference type="PROSITE" id="PS50970">
    <property type="entry name" value="HCY"/>
    <property type="match status" value="1"/>
</dbReference>
<dbReference type="SUPFAM" id="SSF82282">
    <property type="entry name" value="Homocysteine S-methyltransferase"/>
    <property type="match status" value="1"/>
</dbReference>
<sequence length="109" mass="12168">MLKSEKPDNLRGIGINCSEPDVVDEFGTVMKANFPELTLICYPNTGETWTNNAGEWEVESSQWGGTRADLASYVPKWLEVGFKWIGGCCRVEPKDISKIANIVKNNTEQ</sequence>